<accession>A0A1F6NS34</accession>
<sequence>MHKNISMMLLTTSLLIIGGCTLTKNDNKTVNTTPKNSKQEITTLYECEQNFKDPIKQQNCKGLILEKLDYIGNFYGHECSDTENCQGLQEGYDWASEKEIKNEKECPNYSYDFKSGCQFFVEDENFQTTTNKDFSDQEQKAEQIVRNLETVKNWLKHFSNPEGTSPITGGKPMIEVERNEYDTITFHLYESTAERNITFDWYDVDMNTLTVTNMMLDEVK</sequence>
<comment type="caution">
    <text evidence="1">The sequence shown here is derived from an EMBL/GenBank/DDBJ whole genome shotgun (WGS) entry which is preliminary data.</text>
</comment>
<protein>
    <recommendedName>
        <fullName evidence="3">Lipoprotein</fullName>
    </recommendedName>
</protein>
<dbReference type="PROSITE" id="PS51257">
    <property type="entry name" value="PROKAR_LIPOPROTEIN"/>
    <property type="match status" value="1"/>
</dbReference>
<dbReference type="AlphaFoldDB" id="A0A1F6NS34"/>
<evidence type="ECO:0000313" key="1">
    <source>
        <dbReference type="EMBL" id="OGH86553.1"/>
    </source>
</evidence>
<gene>
    <name evidence="1" type="ORF">A2493_03620</name>
</gene>
<organism evidence="1 2">
    <name type="scientific">Candidatus Magasanikbacteria bacterium RIFOXYC12_FULL_33_11</name>
    <dbReference type="NCBI Taxonomy" id="1798701"/>
    <lineage>
        <taxon>Bacteria</taxon>
        <taxon>Candidatus Magasanikiibacteriota</taxon>
    </lineage>
</organism>
<evidence type="ECO:0000313" key="2">
    <source>
        <dbReference type="Proteomes" id="UP000178349"/>
    </source>
</evidence>
<name>A0A1F6NS34_9BACT</name>
<dbReference type="Proteomes" id="UP000178349">
    <property type="component" value="Unassembled WGS sequence"/>
</dbReference>
<evidence type="ECO:0008006" key="3">
    <source>
        <dbReference type="Google" id="ProtNLM"/>
    </source>
</evidence>
<dbReference type="EMBL" id="MFQW01000013">
    <property type="protein sequence ID" value="OGH86553.1"/>
    <property type="molecule type" value="Genomic_DNA"/>
</dbReference>
<proteinExistence type="predicted"/>
<reference evidence="1 2" key="1">
    <citation type="journal article" date="2016" name="Nat. Commun.">
        <title>Thousands of microbial genomes shed light on interconnected biogeochemical processes in an aquifer system.</title>
        <authorList>
            <person name="Anantharaman K."/>
            <person name="Brown C.T."/>
            <person name="Hug L.A."/>
            <person name="Sharon I."/>
            <person name="Castelle C.J."/>
            <person name="Probst A.J."/>
            <person name="Thomas B.C."/>
            <person name="Singh A."/>
            <person name="Wilkins M.J."/>
            <person name="Karaoz U."/>
            <person name="Brodie E.L."/>
            <person name="Williams K.H."/>
            <person name="Hubbard S.S."/>
            <person name="Banfield J.F."/>
        </authorList>
    </citation>
    <scope>NUCLEOTIDE SEQUENCE [LARGE SCALE GENOMIC DNA]</scope>
</reference>